<evidence type="ECO:0000313" key="2">
    <source>
        <dbReference type="EMBL" id="GGK32693.1"/>
    </source>
</evidence>
<organism evidence="2 3">
    <name type="scientific">Pilimelia terevasa</name>
    <dbReference type="NCBI Taxonomy" id="53372"/>
    <lineage>
        <taxon>Bacteria</taxon>
        <taxon>Bacillati</taxon>
        <taxon>Actinomycetota</taxon>
        <taxon>Actinomycetes</taxon>
        <taxon>Micromonosporales</taxon>
        <taxon>Micromonosporaceae</taxon>
        <taxon>Pilimelia</taxon>
    </lineage>
</organism>
<reference evidence="2" key="1">
    <citation type="journal article" date="2014" name="Int. J. Syst. Evol. Microbiol.">
        <title>Complete genome sequence of Corynebacterium casei LMG S-19264T (=DSM 44701T), isolated from a smear-ripened cheese.</title>
        <authorList>
            <consortium name="US DOE Joint Genome Institute (JGI-PGF)"/>
            <person name="Walter F."/>
            <person name="Albersmeier A."/>
            <person name="Kalinowski J."/>
            <person name="Ruckert C."/>
        </authorList>
    </citation>
    <scope>NUCLEOTIDE SEQUENCE</scope>
    <source>
        <strain evidence="2">JCM 3091</strain>
    </source>
</reference>
<dbReference type="EMBL" id="BMQC01000008">
    <property type="protein sequence ID" value="GGK32693.1"/>
    <property type="molecule type" value="Genomic_DNA"/>
</dbReference>
<protein>
    <submittedName>
        <fullName evidence="2">Glycosyl transferase</fullName>
    </submittedName>
</protein>
<reference evidence="2" key="2">
    <citation type="submission" date="2020-09" db="EMBL/GenBank/DDBJ databases">
        <authorList>
            <person name="Sun Q."/>
            <person name="Ohkuma M."/>
        </authorList>
    </citation>
    <scope>NUCLEOTIDE SEQUENCE</scope>
    <source>
        <strain evidence="2">JCM 3091</strain>
    </source>
</reference>
<dbReference type="Pfam" id="PF00535">
    <property type="entry name" value="Glycos_transf_2"/>
    <property type="match status" value="1"/>
</dbReference>
<keyword evidence="2" id="KW-0808">Transferase</keyword>
<name>A0A8J3FKC7_9ACTN</name>
<dbReference type="CDD" id="cd00761">
    <property type="entry name" value="Glyco_tranf_GTA_type"/>
    <property type="match status" value="1"/>
</dbReference>
<dbReference type="GO" id="GO:0016740">
    <property type="term" value="F:transferase activity"/>
    <property type="evidence" value="ECO:0007669"/>
    <property type="project" value="UniProtKB-KW"/>
</dbReference>
<dbReference type="AlphaFoldDB" id="A0A8J3FKC7"/>
<keyword evidence="3" id="KW-1185">Reference proteome</keyword>
<dbReference type="Gene3D" id="3.90.550.10">
    <property type="entry name" value="Spore Coat Polysaccharide Biosynthesis Protein SpsA, Chain A"/>
    <property type="match status" value="1"/>
</dbReference>
<evidence type="ECO:0000313" key="3">
    <source>
        <dbReference type="Proteomes" id="UP000662200"/>
    </source>
</evidence>
<sequence length="305" mass="33055">MSTAGRVSVVVPTRDRPTLLRAALAALRAQHHPGGVEVLVVFDQSAPDAALAGGDDRYRVRVLGNDRTPGLAGARNTGILAATGDLVAFCDDDDVWLPGKLAAQTAALAADPGAELVCTGIRVRYADHTTDRTLADTRVPLAALLRDRLTTLHPSTFLFRRDALVDGIGLVDETIPGSYAEDYELLLRAARRTPVRNLPTPLVEVRWHAQSFFTARWRTISAALRWLLDRYPEFDSVPRGTARLRGQIAFAEAAAGNRRAALRWAARTVRAAAAEPRAYLALAVASGVVGPDRLLRLLHRRGRGI</sequence>
<feature type="domain" description="Glycosyltransferase 2-like" evidence="1">
    <location>
        <begin position="8"/>
        <end position="164"/>
    </location>
</feature>
<evidence type="ECO:0000259" key="1">
    <source>
        <dbReference type="Pfam" id="PF00535"/>
    </source>
</evidence>
<gene>
    <name evidence="2" type="ORF">GCM10010124_26840</name>
</gene>
<comment type="caution">
    <text evidence="2">The sequence shown here is derived from an EMBL/GenBank/DDBJ whole genome shotgun (WGS) entry which is preliminary data.</text>
</comment>
<dbReference type="InterPro" id="IPR001173">
    <property type="entry name" value="Glyco_trans_2-like"/>
</dbReference>
<proteinExistence type="predicted"/>
<dbReference type="Proteomes" id="UP000662200">
    <property type="component" value="Unassembled WGS sequence"/>
</dbReference>
<dbReference type="PANTHER" id="PTHR43685:SF2">
    <property type="entry name" value="GLYCOSYLTRANSFERASE 2-LIKE DOMAIN-CONTAINING PROTEIN"/>
    <property type="match status" value="1"/>
</dbReference>
<accession>A0A8J3FKC7</accession>
<dbReference type="InterPro" id="IPR029044">
    <property type="entry name" value="Nucleotide-diphossugar_trans"/>
</dbReference>
<dbReference type="PANTHER" id="PTHR43685">
    <property type="entry name" value="GLYCOSYLTRANSFERASE"/>
    <property type="match status" value="1"/>
</dbReference>
<dbReference type="SUPFAM" id="SSF53448">
    <property type="entry name" value="Nucleotide-diphospho-sugar transferases"/>
    <property type="match status" value="1"/>
</dbReference>
<dbReference type="InterPro" id="IPR050834">
    <property type="entry name" value="Glycosyltransf_2"/>
</dbReference>
<dbReference type="RefSeq" id="WP_189114630.1">
    <property type="nucleotide sequence ID" value="NZ_BMQC01000008.1"/>
</dbReference>